<dbReference type="InterPro" id="IPR001128">
    <property type="entry name" value="Cyt_P450"/>
</dbReference>
<gene>
    <name evidence="12" type="ORF">EXIGLDRAFT_141827</name>
</gene>
<dbReference type="PROSITE" id="PS00086">
    <property type="entry name" value="CYTOCHROME_P450"/>
    <property type="match status" value="1"/>
</dbReference>
<evidence type="ECO:0000256" key="9">
    <source>
        <dbReference type="PIRSR" id="PIRSR602401-1"/>
    </source>
</evidence>
<comment type="similarity">
    <text evidence="3 10">Belongs to the cytochrome P450 family.</text>
</comment>
<evidence type="ECO:0000256" key="6">
    <source>
        <dbReference type="ARBA" id="ARBA00023002"/>
    </source>
</evidence>
<dbReference type="InParanoid" id="A0A165FU80"/>
<dbReference type="InterPro" id="IPR002401">
    <property type="entry name" value="Cyt_P450_E_grp-I"/>
</dbReference>
<evidence type="ECO:0000256" key="1">
    <source>
        <dbReference type="ARBA" id="ARBA00001971"/>
    </source>
</evidence>
<feature type="region of interest" description="Disordered" evidence="11">
    <location>
        <begin position="1"/>
        <end position="29"/>
    </location>
</feature>
<proteinExistence type="inferred from homology"/>
<organism evidence="12 13">
    <name type="scientific">Exidia glandulosa HHB12029</name>
    <dbReference type="NCBI Taxonomy" id="1314781"/>
    <lineage>
        <taxon>Eukaryota</taxon>
        <taxon>Fungi</taxon>
        <taxon>Dikarya</taxon>
        <taxon>Basidiomycota</taxon>
        <taxon>Agaricomycotina</taxon>
        <taxon>Agaricomycetes</taxon>
        <taxon>Auriculariales</taxon>
        <taxon>Exidiaceae</taxon>
        <taxon>Exidia</taxon>
    </lineage>
</organism>
<dbReference type="OrthoDB" id="2789670at2759"/>
<evidence type="ECO:0000256" key="2">
    <source>
        <dbReference type="ARBA" id="ARBA00005179"/>
    </source>
</evidence>
<evidence type="ECO:0000256" key="5">
    <source>
        <dbReference type="ARBA" id="ARBA00022723"/>
    </source>
</evidence>
<dbReference type="PRINTS" id="PR00463">
    <property type="entry name" value="EP450I"/>
</dbReference>
<evidence type="ECO:0000313" key="13">
    <source>
        <dbReference type="Proteomes" id="UP000077266"/>
    </source>
</evidence>
<dbReference type="InterPro" id="IPR017972">
    <property type="entry name" value="Cyt_P450_CS"/>
</dbReference>
<keyword evidence="13" id="KW-1185">Reference proteome</keyword>
<dbReference type="Gene3D" id="1.10.630.10">
    <property type="entry name" value="Cytochrome P450"/>
    <property type="match status" value="1"/>
</dbReference>
<keyword evidence="4 9" id="KW-0349">Heme</keyword>
<dbReference type="GO" id="GO:0020037">
    <property type="term" value="F:heme binding"/>
    <property type="evidence" value="ECO:0007669"/>
    <property type="project" value="InterPro"/>
</dbReference>
<dbReference type="EMBL" id="KV426070">
    <property type="protein sequence ID" value="KZV89538.1"/>
    <property type="molecule type" value="Genomic_DNA"/>
</dbReference>
<dbReference type="CDD" id="cd11065">
    <property type="entry name" value="CYP64-like"/>
    <property type="match status" value="1"/>
</dbReference>
<name>A0A165FU80_EXIGL</name>
<dbReference type="Pfam" id="PF00067">
    <property type="entry name" value="p450"/>
    <property type="match status" value="1"/>
</dbReference>
<evidence type="ECO:0000256" key="11">
    <source>
        <dbReference type="SAM" id="MobiDB-lite"/>
    </source>
</evidence>
<dbReference type="GO" id="GO:0004497">
    <property type="term" value="F:monooxygenase activity"/>
    <property type="evidence" value="ECO:0007669"/>
    <property type="project" value="UniProtKB-KW"/>
</dbReference>
<evidence type="ECO:0000256" key="7">
    <source>
        <dbReference type="ARBA" id="ARBA00023004"/>
    </source>
</evidence>
<keyword evidence="8 10" id="KW-0503">Monooxygenase</keyword>
<comment type="cofactor">
    <cofactor evidence="1 9">
        <name>heme</name>
        <dbReference type="ChEBI" id="CHEBI:30413"/>
    </cofactor>
</comment>
<dbReference type="Proteomes" id="UP000077266">
    <property type="component" value="Unassembled WGS sequence"/>
</dbReference>
<sequence length="485" mass="54588">MTFPVLPRSGGVTQRWETHTASRSTESSSIRADRMTGPVAYMRVLGRDVVVLNTAKAAIDLFEKRSAIYSTRPRFVMLNEVARFDWVMAFMPYGHWLRLHRRALHKHLNESAAKIWWSAQHDLNAQFLKRLLDTPGDWWDLTHWLAGATIMRIAFGIDVVQKKDPWIELGIDVAEAASQAGRFGAFAVDLFPLLKHVPAWFPGAKFKRDALEWQRIHLRARNLPFQRITEDIATGKAVPCIATAMLEEETRDTSLPEEVVKNALGVMYIAGADTALAVMRVFFFAMVKHPSAQKAAQAEIDRVLLNDSLPSYRDRARLPLVEALYRETLRMYPVTPLNAHCVTEDDDYGGMLIPKGSTVIANTWGILHNEETYAEPEVFKPERFLTQGMLDPDVFDPRDAVFGYGRRVCPGKHVADAELWLLVATMLACFNISPTLDDNGDPMIPSSTMSSGLVSSVSHFPCNIELRTESKRAAIMEKVPDPIRA</sequence>
<keyword evidence="6 10" id="KW-0560">Oxidoreductase</keyword>
<feature type="binding site" description="axial binding residue" evidence="9">
    <location>
        <position position="409"/>
    </location>
    <ligand>
        <name>heme</name>
        <dbReference type="ChEBI" id="CHEBI:30413"/>
    </ligand>
    <ligandPart>
        <name>Fe</name>
        <dbReference type="ChEBI" id="CHEBI:18248"/>
    </ligandPart>
</feature>
<keyword evidence="7 9" id="KW-0408">Iron</keyword>
<dbReference type="InterPro" id="IPR050364">
    <property type="entry name" value="Cytochrome_P450_fung"/>
</dbReference>
<keyword evidence="5 9" id="KW-0479">Metal-binding</keyword>
<reference evidence="12 13" key="1">
    <citation type="journal article" date="2016" name="Mol. Biol. Evol.">
        <title>Comparative Genomics of Early-Diverging Mushroom-Forming Fungi Provides Insights into the Origins of Lignocellulose Decay Capabilities.</title>
        <authorList>
            <person name="Nagy L.G."/>
            <person name="Riley R."/>
            <person name="Tritt A."/>
            <person name="Adam C."/>
            <person name="Daum C."/>
            <person name="Floudas D."/>
            <person name="Sun H."/>
            <person name="Yadav J.S."/>
            <person name="Pangilinan J."/>
            <person name="Larsson K.H."/>
            <person name="Matsuura K."/>
            <person name="Barry K."/>
            <person name="Labutti K."/>
            <person name="Kuo R."/>
            <person name="Ohm R.A."/>
            <person name="Bhattacharya S.S."/>
            <person name="Shirouzu T."/>
            <person name="Yoshinaga Y."/>
            <person name="Martin F.M."/>
            <person name="Grigoriev I.V."/>
            <person name="Hibbett D.S."/>
        </authorList>
    </citation>
    <scope>NUCLEOTIDE SEQUENCE [LARGE SCALE GENOMIC DNA]</scope>
    <source>
        <strain evidence="12 13">HHB12029</strain>
    </source>
</reference>
<dbReference type="GO" id="GO:0016705">
    <property type="term" value="F:oxidoreductase activity, acting on paired donors, with incorporation or reduction of molecular oxygen"/>
    <property type="evidence" value="ECO:0007669"/>
    <property type="project" value="InterPro"/>
</dbReference>
<evidence type="ECO:0000313" key="12">
    <source>
        <dbReference type="EMBL" id="KZV89538.1"/>
    </source>
</evidence>
<evidence type="ECO:0000256" key="4">
    <source>
        <dbReference type="ARBA" id="ARBA00022617"/>
    </source>
</evidence>
<dbReference type="PRINTS" id="PR00385">
    <property type="entry name" value="P450"/>
</dbReference>
<dbReference type="SUPFAM" id="SSF48264">
    <property type="entry name" value="Cytochrome P450"/>
    <property type="match status" value="1"/>
</dbReference>
<dbReference type="GO" id="GO:0005506">
    <property type="term" value="F:iron ion binding"/>
    <property type="evidence" value="ECO:0007669"/>
    <property type="project" value="InterPro"/>
</dbReference>
<dbReference type="STRING" id="1314781.A0A165FU80"/>
<dbReference type="PANTHER" id="PTHR46300:SF7">
    <property type="entry name" value="P450, PUTATIVE (EUROFUNG)-RELATED"/>
    <property type="match status" value="1"/>
</dbReference>
<dbReference type="PANTHER" id="PTHR46300">
    <property type="entry name" value="P450, PUTATIVE (EUROFUNG)-RELATED-RELATED"/>
    <property type="match status" value="1"/>
</dbReference>
<evidence type="ECO:0000256" key="10">
    <source>
        <dbReference type="RuleBase" id="RU000461"/>
    </source>
</evidence>
<feature type="compositionally biased region" description="Polar residues" evidence="11">
    <location>
        <begin position="19"/>
        <end position="29"/>
    </location>
</feature>
<protein>
    <submittedName>
        <fullName evidence="12">Cytochrome P450</fullName>
    </submittedName>
</protein>
<dbReference type="InterPro" id="IPR036396">
    <property type="entry name" value="Cyt_P450_sf"/>
</dbReference>
<evidence type="ECO:0000256" key="8">
    <source>
        <dbReference type="ARBA" id="ARBA00023033"/>
    </source>
</evidence>
<accession>A0A165FU80</accession>
<comment type="pathway">
    <text evidence="2">Secondary metabolite biosynthesis.</text>
</comment>
<dbReference type="AlphaFoldDB" id="A0A165FU80"/>
<evidence type="ECO:0000256" key="3">
    <source>
        <dbReference type="ARBA" id="ARBA00010617"/>
    </source>
</evidence>